<evidence type="ECO:0000256" key="4">
    <source>
        <dbReference type="ARBA" id="ARBA00023228"/>
    </source>
</evidence>
<keyword evidence="3" id="KW-0472">Membrane</keyword>
<dbReference type="GO" id="GO:0005765">
    <property type="term" value="C:lysosomal membrane"/>
    <property type="evidence" value="ECO:0007669"/>
    <property type="project" value="UniProtKB-SubCell"/>
</dbReference>
<accession>A0AAW1M1E3</accession>
<comment type="similarity">
    <text evidence="2">Belongs to the BORCS8 family.</text>
</comment>
<proteinExistence type="inferred from homology"/>
<comment type="subcellular location">
    <subcellularLocation>
        <location evidence="1">Lysosome membrane</location>
    </subcellularLocation>
</comment>
<dbReference type="Pfam" id="PF10167">
    <property type="entry name" value="BORCS8"/>
    <property type="match status" value="1"/>
</dbReference>
<organism evidence="6 7">
    <name type="scientific">Saponaria officinalis</name>
    <name type="common">Common soapwort</name>
    <name type="synonym">Lychnis saponaria</name>
    <dbReference type="NCBI Taxonomy" id="3572"/>
    <lineage>
        <taxon>Eukaryota</taxon>
        <taxon>Viridiplantae</taxon>
        <taxon>Streptophyta</taxon>
        <taxon>Embryophyta</taxon>
        <taxon>Tracheophyta</taxon>
        <taxon>Spermatophyta</taxon>
        <taxon>Magnoliopsida</taxon>
        <taxon>eudicotyledons</taxon>
        <taxon>Gunneridae</taxon>
        <taxon>Pentapetalae</taxon>
        <taxon>Caryophyllales</taxon>
        <taxon>Caryophyllaceae</taxon>
        <taxon>Caryophylleae</taxon>
        <taxon>Saponaria</taxon>
    </lineage>
</organism>
<sequence length="214" mass="23806">MCDLSVADGFVEINENLGDMIKYVANEPSVGLYYIQQHVQNAVPNVVRLKNNLTEMSNDMSLHTEDIEDSIAMTKTMKDCGFPIIDEMIRDIKMSLTMTSSKHPIRGVIKDDGEKPGSYFSSVFRSAKEKAVNLAWPQQEPKEVAGNSSDNTLPDEADELPLSSEVKNEVLEECNGSNDVKNGQLLFAESGFDEFRAKKEALLEEWLTSSGSFL</sequence>
<gene>
    <name evidence="6" type="ORF">RND81_03G190000</name>
</gene>
<evidence type="ECO:0000256" key="1">
    <source>
        <dbReference type="ARBA" id="ARBA00004656"/>
    </source>
</evidence>
<evidence type="ECO:0000313" key="6">
    <source>
        <dbReference type="EMBL" id="KAK9742668.1"/>
    </source>
</evidence>
<evidence type="ECO:0000256" key="2">
    <source>
        <dbReference type="ARBA" id="ARBA00010463"/>
    </source>
</evidence>
<evidence type="ECO:0000313" key="7">
    <source>
        <dbReference type="Proteomes" id="UP001443914"/>
    </source>
</evidence>
<dbReference type="Proteomes" id="UP001443914">
    <property type="component" value="Unassembled WGS sequence"/>
</dbReference>
<comment type="caution">
    <text evidence="6">The sequence shown here is derived from an EMBL/GenBank/DDBJ whole genome shotgun (WGS) entry which is preliminary data.</text>
</comment>
<feature type="region of interest" description="Disordered" evidence="5">
    <location>
        <begin position="139"/>
        <end position="158"/>
    </location>
</feature>
<dbReference type="PANTHER" id="PTHR21146">
    <property type="entry name" value="MEF2B PROTEIN"/>
    <property type="match status" value="1"/>
</dbReference>
<dbReference type="EMBL" id="JBDFQZ010000003">
    <property type="protein sequence ID" value="KAK9742668.1"/>
    <property type="molecule type" value="Genomic_DNA"/>
</dbReference>
<evidence type="ECO:0000256" key="5">
    <source>
        <dbReference type="SAM" id="MobiDB-lite"/>
    </source>
</evidence>
<reference evidence="6" key="1">
    <citation type="submission" date="2024-03" db="EMBL/GenBank/DDBJ databases">
        <title>WGS assembly of Saponaria officinalis var. Norfolk2.</title>
        <authorList>
            <person name="Jenkins J."/>
            <person name="Shu S."/>
            <person name="Grimwood J."/>
            <person name="Barry K."/>
            <person name="Goodstein D."/>
            <person name="Schmutz J."/>
            <person name="Leebens-Mack J."/>
            <person name="Osbourn A."/>
        </authorList>
    </citation>
    <scope>NUCLEOTIDE SEQUENCE [LARGE SCALE GENOMIC DNA]</scope>
    <source>
        <strain evidence="6">JIC</strain>
    </source>
</reference>
<keyword evidence="7" id="KW-1185">Reference proteome</keyword>
<dbReference type="AlphaFoldDB" id="A0AAW1M1E3"/>
<dbReference type="InterPro" id="IPR019320">
    <property type="entry name" value="BORCS8"/>
</dbReference>
<protein>
    <submittedName>
        <fullName evidence="6">Uncharacterized protein</fullName>
    </submittedName>
</protein>
<dbReference type="PANTHER" id="PTHR21146:SF0">
    <property type="entry name" value="BLOC-1-RELATED COMPLEX SUBUNIT 8"/>
    <property type="match status" value="1"/>
</dbReference>
<evidence type="ECO:0000256" key="3">
    <source>
        <dbReference type="ARBA" id="ARBA00023136"/>
    </source>
</evidence>
<name>A0AAW1M1E3_SAPOF</name>
<keyword evidence="4" id="KW-0458">Lysosome</keyword>